<protein>
    <submittedName>
        <fullName evidence="1">Uncharacterized protein</fullName>
    </submittedName>
</protein>
<gene>
    <name evidence="1" type="ORF">S01H4_09907</name>
</gene>
<name>X0ZHT1_9ZZZZ</name>
<dbReference type="EMBL" id="BART01003682">
    <property type="protein sequence ID" value="GAG59913.1"/>
    <property type="molecule type" value="Genomic_DNA"/>
</dbReference>
<evidence type="ECO:0000313" key="1">
    <source>
        <dbReference type="EMBL" id="GAG59913.1"/>
    </source>
</evidence>
<proteinExistence type="predicted"/>
<accession>X0ZHT1</accession>
<feature type="non-terminal residue" evidence="1">
    <location>
        <position position="1"/>
    </location>
</feature>
<organism evidence="1">
    <name type="scientific">marine sediment metagenome</name>
    <dbReference type="NCBI Taxonomy" id="412755"/>
    <lineage>
        <taxon>unclassified sequences</taxon>
        <taxon>metagenomes</taxon>
        <taxon>ecological metagenomes</taxon>
    </lineage>
</organism>
<sequence length="52" mass="5855">EYRLALVFGAFVGILEKIGGSSTELLQDPTWKCENLTNVENNSDHIKKFLSQ</sequence>
<reference evidence="1" key="1">
    <citation type="journal article" date="2014" name="Front. Microbiol.">
        <title>High frequency of phylogenetically diverse reductive dehalogenase-homologous genes in deep subseafloor sedimentary metagenomes.</title>
        <authorList>
            <person name="Kawai M."/>
            <person name="Futagami T."/>
            <person name="Toyoda A."/>
            <person name="Takaki Y."/>
            <person name="Nishi S."/>
            <person name="Hori S."/>
            <person name="Arai W."/>
            <person name="Tsubouchi T."/>
            <person name="Morono Y."/>
            <person name="Uchiyama I."/>
            <person name="Ito T."/>
            <person name="Fujiyama A."/>
            <person name="Inagaki F."/>
            <person name="Takami H."/>
        </authorList>
    </citation>
    <scope>NUCLEOTIDE SEQUENCE</scope>
    <source>
        <strain evidence="1">Expedition CK06-06</strain>
    </source>
</reference>
<comment type="caution">
    <text evidence="1">The sequence shown here is derived from an EMBL/GenBank/DDBJ whole genome shotgun (WGS) entry which is preliminary data.</text>
</comment>
<dbReference type="AlphaFoldDB" id="X0ZHT1"/>